<dbReference type="InterPro" id="IPR003658">
    <property type="entry name" value="Anti-sigma_ant"/>
</dbReference>
<feature type="domain" description="STAS" evidence="4">
    <location>
        <begin position="54"/>
        <end position="159"/>
    </location>
</feature>
<evidence type="ECO:0000313" key="6">
    <source>
        <dbReference type="Proteomes" id="UP001166784"/>
    </source>
</evidence>
<protein>
    <recommendedName>
        <fullName evidence="2">Anti-sigma factor antagonist</fullName>
    </recommendedName>
</protein>
<evidence type="ECO:0000256" key="2">
    <source>
        <dbReference type="RuleBase" id="RU003749"/>
    </source>
</evidence>
<dbReference type="InterPro" id="IPR002645">
    <property type="entry name" value="STAS_dom"/>
</dbReference>
<organism evidence="5 6">
    <name type="scientific">Streptomyces marispadix</name>
    <dbReference type="NCBI Taxonomy" id="2922868"/>
    <lineage>
        <taxon>Bacteria</taxon>
        <taxon>Bacillati</taxon>
        <taxon>Actinomycetota</taxon>
        <taxon>Actinomycetes</taxon>
        <taxon>Kitasatosporales</taxon>
        <taxon>Streptomycetaceae</taxon>
        <taxon>Streptomyces</taxon>
    </lineage>
</organism>
<reference evidence="5" key="1">
    <citation type="submission" date="2022-03" db="EMBL/GenBank/DDBJ databases">
        <authorList>
            <person name="Santos J.D.N."/>
            <person name="Kallscheuer N."/>
            <person name="Jogler C."/>
            <person name="Lage O.M."/>
        </authorList>
    </citation>
    <scope>NUCLEOTIDE SEQUENCE</scope>
    <source>
        <strain evidence="5">M600PL45_2</strain>
    </source>
</reference>
<dbReference type="RefSeq" id="WP_241061474.1">
    <property type="nucleotide sequence ID" value="NZ_JAKWJU010000002.1"/>
</dbReference>
<dbReference type="PROSITE" id="PS50801">
    <property type="entry name" value="STAS"/>
    <property type="match status" value="1"/>
</dbReference>
<evidence type="ECO:0000313" key="5">
    <source>
        <dbReference type="EMBL" id="MCH6162543.1"/>
    </source>
</evidence>
<evidence type="ECO:0000259" key="4">
    <source>
        <dbReference type="PROSITE" id="PS50801"/>
    </source>
</evidence>
<dbReference type="CDD" id="cd07043">
    <property type="entry name" value="STAS_anti-anti-sigma_factors"/>
    <property type="match status" value="1"/>
</dbReference>
<reference evidence="5" key="2">
    <citation type="journal article" date="2023" name="Int. J. Syst. Evol. Microbiol.">
        <title>Streptomyces marispadix sp. nov., isolated from marine beach sediment of the Northern Coast of Portugal.</title>
        <authorList>
            <person name="dos Santos J.D.N."/>
            <person name="Vitorino I.R."/>
            <person name="Kallscheuer N."/>
            <person name="Srivastava A."/>
            <person name="Krautwurst S."/>
            <person name="Marz M."/>
            <person name="Jogler C."/>
            <person name="Lobo Da Cunha A."/>
            <person name="Catita J."/>
            <person name="Goncalves H."/>
            <person name="Gonzalez I."/>
            <person name="Reyes F."/>
            <person name="Lage O.M."/>
        </authorList>
    </citation>
    <scope>NUCLEOTIDE SEQUENCE</scope>
    <source>
        <strain evidence="5">M600PL45_2</strain>
    </source>
</reference>
<gene>
    <name evidence="5" type="ORF">MMA15_19765</name>
</gene>
<name>A0ABS9T1Z5_9ACTN</name>
<evidence type="ECO:0000256" key="1">
    <source>
        <dbReference type="ARBA" id="ARBA00009013"/>
    </source>
</evidence>
<keyword evidence="6" id="KW-1185">Reference proteome</keyword>
<dbReference type="PANTHER" id="PTHR33495">
    <property type="entry name" value="ANTI-SIGMA FACTOR ANTAGONIST TM_1081-RELATED-RELATED"/>
    <property type="match status" value="1"/>
</dbReference>
<dbReference type="InterPro" id="IPR036513">
    <property type="entry name" value="STAS_dom_sf"/>
</dbReference>
<comment type="caution">
    <text evidence="5">The sequence shown here is derived from an EMBL/GenBank/DDBJ whole genome shotgun (WGS) entry which is preliminary data.</text>
</comment>
<sequence length="163" mass="16937">MVNAVTTGDDATGEPPAQGRHGERAEEPADGPARDRTDGPVDDQMDGSAEGVPYVVSRRSERGVEVLVLAGELDLDTVQEIGPVLDGALAAGGGSVVVDLSRVSFADSSALNLLLRTHTRTRLHLCGPLQPFVERLFDVTGLSGVLTVHDSLDEAVRAAAAGD</sequence>
<feature type="region of interest" description="Disordered" evidence="3">
    <location>
        <begin position="1"/>
        <end position="49"/>
    </location>
</feature>
<comment type="similarity">
    <text evidence="1 2">Belongs to the anti-sigma-factor antagonist family.</text>
</comment>
<dbReference type="EMBL" id="JAKWJU010000002">
    <property type="protein sequence ID" value="MCH6162543.1"/>
    <property type="molecule type" value="Genomic_DNA"/>
</dbReference>
<dbReference type="Gene3D" id="3.30.750.24">
    <property type="entry name" value="STAS domain"/>
    <property type="match status" value="1"/>
</dbReference>
<dbReference type="PANTHER" id="PTHR33495:SF2">
    <property type="entry name" value="ANTI-SIGMA FACTOR ANTAGONIST TM_1081-RELATED"/>
    <property type="match status" value="1"/>
</dbReference>
<accession>A0ABS9T1Z5</accession>
<proteinExistence type="inferred from homology"/>
<dbReference type="NCBIfam" id="TIGR00377">
    <property type="entry name" value="ant_ant_sig"/>
    <property type="match status" value="1"/>
</dbReference>
<evidence type="ECO:0000256" key="3">
    <source>
        <dbReference type="SAM" id="MobiDB-lite"/>
    </source>
</evidence>
<feature type="compositionally biased region" description="Basic and acidic residues" evidence="3">
    <location>
        <begin position="20"/>
        <end position="39"/>
    </location>
</feature>
<dbReference type="Pfam" id="PF13466">
    <property type="entry name" value="STAS_2"/>
    <property type="match status" value="1"/>
</dbReference>
<dbReference type="InterPro" id="IPR058548">
    <property type="entry name" value="MlaB-like_STAS"/>
</dbReference>
<dbReference type="SUPFAM" id="SSF52091">
    <property type="entry name" value="SpoIIaa-like"/>
    <property type="match status" value="1"/>
</dbReference>
<dbReference type="Proteomes" id="UP001166784">
    <property type="component" value="Unassembled WGS sequence"/>
</dbReference>